<evidence type="ECO:0000313" key="3">
    <source>
        <dbReference type="Proteomes" id="UP000502894"/>
    </source>
</evidence>
<dbReference type="InterPro" id="IPR011009">
    <property type="entry name" value="Kinase-like_dom_sf"/>
</dbReference>
<dbReference type="GO" id="GO:0005524">
    <property type="term" value="F:ATP binding"/>
    <property type="evidence" value="ECO:0007669"/>
    <property type="project" value="InterPro"/>
</dbReference>
<name>A0A6F8TAT9_9GAMM</name>
<dbReference type="InterPro" id="IPR000719">
    <property type="entry name" value="Prot_kinase_dom"/>
</dbReference>
<dbReference type="Proteomes" id="UP000502894">
    <property type="component" value="Chromosome"/>
</dbReference>
<dbReference type="EMBL" id="AP022839">
    <property type="protein sequence ID" value="BCA97096.1"/>
    <property type="molecule type" value="Genomic_DNA"/>
</dbReference>
<evidence type="ECO:0000259" key="1">
    <source>
        <dbReference type="PROSITE" id="PS50011"/>
    </source>
</evidence>
<dbReference type="AlphaFoldDB" id="A0A6F8TAT9"/>
<dbReference type="Pfam" id="PF01636">
    <property type="entry name" value="APH"/>
    <property type="match status" value="1"/>
</dbReference>
<feature type="domain" description="Protein kinase" evidence="1">
    <location>
        <begin position="1"/>
        <end position="315"/>
    </location>
</feature>
<dbReference type="KEGG" id="lant:TUM19329_34570"/>
<dbReference type="GO" id="GO:0004672">
    <property type="term" value="F:protein kinase activity"/>
    <property type="evidence" value="ECO:0007669"/>
    <property type="project" value="InterPro"/>
</dbReference>
<organism evidence="2 3">
    <name type="scientific">Legionella antarctica</name>
    <dbReference type="NCBI Taxonomy" id="2708020"/>
    <lineage>
        <taxon>Bacteria</taxon>
        <taxon>Pseudomonadati</taxon>
        <taxon>Pseudomonadota</taxon>
        <taxon>Gammaproteobacteria</taxon>
        <taxon>Legionellales</taxon>
        <taxon>Legionellaceae</taxon>
        <taxon>Legionella</taxon>
    </lineage>
</organism>
<protein>
    <recommendedName>
        <fullName evidence="1">Protein kinase domain-containing protein</fullName>
    </recommendedName>
</protein>
<dbReference type="PROSITE" id="PS50011">
    <property type="entry name" value="PROTEIN_KINASE_DOM"/>
    <property type="match status" value="1"/>
</dbReference>
<dbReference type="InterPro" id="IPR002575">
    <property type="entry name" value="Aminoglycoside_PTrfase"/>
</dbReference>
<sequence>MAGGDVNQAYQVQSTTSAYLLKKIELSEYERVYKATQNEIKTSLSFVEGICREQQRFGNVVPAIEGKSGVFLENNNFAYMLFPFVNGAVVENLAIDNEMIDRISHKLFQMHHGTISYDRDFSKQKNAHYIQVAHMLVENPHWAKLDWALKYLTFFEKLKKISRFILDNKHDLVQSIDALSLDSVCHNDLKPKNVLWNENKDFWVIDWEAACDFDHRADYLDTLLAWCIEESAGNFRINPDKVIAFQGPYYIAPEELHHAMNIVILKWCFWFYFCLSKGMQHPMRVPHYAYHAKIALGYLNLLISKRDLDFLATRE</sequence>
<dbReference type="SUPFAM" id="SSF56112">
    <property type="entry name" value="Protein kinase-like (PK-like)"/>
    <property type="match status" value="1"/>
</dbReference>
<gene>
    <name evidence="2" type="ORF">TUM19329_34570</name>
</gene>
<dbReference type="Gene3D" id="3.90.1200.10">
    <property type="match status" value="1"/>
</dbReference>
<evidence type="ECO:0000313" key="2">
    <source>
        <dbReference type="EMBL" id="BCA97096.1"/>
    </source>
</evidence>
<reference evidence="2" key="1">
    <citation type="journal article" date="2020" name="Microbiol. Resour. Announc.">
        <title>Complete Genome Sequence of Novel Psychrotolerant Legionella Strain TUM19329, Isolated from Antarctic Lake Sediment.</title>
        <authorList>
            <person name="Shimada S."/>
            <person name="Nakai R."/>
            <person name="Aoki K."/>
            <person name="Shimoeda N."/>
            <person name="Ohno G."/>
            <person name="Miyazaki Y."/>
            <person name="Kudoh S."/>
            <person name="Imura S."/>
            <person name="Watanabe K."/>
            <person name="Ishii Y."/>
            <person name="Tateda K."/>
        </authorList>
    </citation>
    <scope>NUCLEOTIDE SEQUENCE [LARGE SCALE GENOMIC DNA]</scope>
    <source>
        <strain evidence="2">TUM19329</strain>
    </source>
</reference>
<keyword evidence="3" id="KW-1185">Reference proteome</keyword>
<proteinExistence type="predicted"/>
<accession>A0A6F8TAT9</accession>